<dbReference type="InterPro" id="IPR036388">
    <property type="entry name" value="WH-like_DNA-bd_sf"/>
</dbReference>
<dbReference type="RefSeq" id="WP_171624727.1">
    <property type="nucleotide sequence ID" value="NZ_JABBPG010000001.1"/>
</dbReference>
<name>A0A849VCI8_9GAMM</name>
<dbReference type="PANTHER" id="PTHR30126">
    <property type="entry name" value="HTH-TYPE TRANSCRIPTIONAL REGULATOR"/>
    <property type="match status" value="1"/>
</dbReference>
<proteinExistence type="inferred from homology"/>
<dbReference type="InterPro" id="IPR005119">
    <property type="entry name" value="LysR_subst-bd"/>
</dbReference>
<dbReference type="Proteomes" id="UP000586305">
    <property type="component" value="Unassembled WGS sequence"/>
</dbReference>
<dbReference type="PROSITE" id="PS50931">
    <property type="entry name" value="HTH_LYSR"/>
    <property type="match status" value="1"/>
</dbReference>
<dbReference type="Gene3D" id="1.10.10.10">
    <property type="entry name" value="Winged helix-like DNA-binding domain superfamily/Winged helix DNA-binding domain"/>
    <property type="match status" value="1"/>
</dbReference>
<reference evidence="6 7" key="1">
    <citation type="submission" date="2020-04" db="EMBL/GenBank/DDBJ databases">
        <title>Pseudoalteromonas caenipelagi sp. nov., isolated from a tidal flat.</title>
        <authorList>
            <person name="Park S."/>
            <person name="Yoon J.-H."/>
        </authorList>
    </citation>
    <scope>NUCLEOTIDE SEQUENCE [LARGE SCALE GENOMIC DNA]</scope>
    <source>
        <strain evidence="6 7">JBTF-M23</strain>
    </source>
</reference>
<dbReference type="Pfam" id="PF03466">
    <property type="entry name" value="LysR_substrate"/>
    <property type="match status" value="1"/>
</dbReference>
<dbReference type="InterPro" id="IPR000847">
    <property type="entry name" value="LysR_HTH_N"/>
</dbReference>
<gene>
    <name evidence="6" type="primary">ilvY</name>
    <name evidence="6" type="ORF">HG263_03830</name>
</gene>
<evidence type="ECO:0000256" key="2">
    <source>
        <dbReference type="ARBA" id="ARBA00023015"/>
    </source>
</evidence>
<comment type="similarity">
    <text evidence="1">Belongs to the LysR transcriptional regulatory family.</text>
</comment>
<keyword evidence="3" id="KW-0238">DNA-binding</keyword>
<evidence type="ECO:0000256" key="4">
    <source>
        <dbReference type="ARBA" id="ARBA00023163"/>
    </source>
</evidence>
<evidence type="ECO:0000256" key="3">
    <source>
        <dbReference type="ARBA" id="ARBA00023125"/>
    </source>
</evidence>
<dbReference type="Pfam" id="PF00126">
    <property type="entry name" value="HTH_1"/>
    <property type="match status" value="1"/>
</dbReference>
<dbReference type="EMBL" id="JABBPG010000001">
    <property type="protein sequence ID" value="NOU49664.1"/>
    <property type="molecule type" value="Genomic_DNA"/>
</dbReference>
<dbReference type="AlphaFoldDB" id="A0A849VCI8"/>
<evidence type="ECO:0000313" key="7">
    <source>
        <dbReference type="Proteomes" id="UP000586305"/>
    </source>
</evidence>
<accession>A0A849VCI8</accession>
<feature type="domain" description="HTH lysR-type" evidence="5">
    <location>
        <begin position="1"/>
        <end position="58"/>
    </location>
</feature>
<dbReference type="FunFam" id="1.10.10.10:FF:000001">
    <property type="entry name" value="LysR family transcriptional regulator"/>
    <property type="match status" value="1"/>
</dbReference>
<keyword evidence="4" id="KW-0804">Transcription</keyword>
<dbReference type="PANTHER" id="PTHR30126:SF81">
    <property type="entry name" value="HTH-TYPE TRANSCRIPTIONAL REGULATOR ILVY"/>
    <property type="match status" value="1"/>
</dbReference>
<dbReference type="SUPFAM" id="SSF46785">
    <property type="entry name" value="Winged helix' DNA-binding domain"/>
    <property type="match status" value="1"/>
</dbReference>
<dbReference type="InterPro" id="IPR036390">
    <property type="entry name" value="WH_DNA-bd_sf"/>
</dbReference>
<dbReference type="GO" id="GO:0000976">
    <property type="term" value="F:transcription cis-regulatory region binding"/>
    <property type="evidence" value="ECO:0007669"/>
    <property type="project" value="TreeGrafter"/>
</dbReference>
<dbReference type="NCBIfam" id="NF008722">
    <property type="entry name" value="PRK11716.1"/>
    <property type="match status" value="1"/>
</dbReference>
<keyword evidence="7" id="KW-1185">Reference proteome</keyword>
<keyword evidence="2" id="KW-0805">Transcription regulation</keyword>
<comment type="caution">
    <text evidence="6">The sequence shown here is derived from an EMBL/GenBank/DDBJ whole genome shotgun (WGS) entry which is preliminary data.</text>
</comment>
<protein>
    <submittedName>
        <fullName evidence="6">HTH-type transcriptional activator IlvY</fullName>
    </submittedName>
</protein>
<evidence type="ECO:0000313" key="6">
    <source>
        <dbReference type="EMBL" id="NOU49664.1"/>
    </source>
</evidence>
<dbReference type="Gene3D" id="3.40.190.10">
    <property type="entry name" value="Periplasmic binding protein-like II"/>
    <property type="match status" value="2"/>
</dbReference>
<organism evidence="6 7">
    <name type="scientific">Pseudoalteromonas caenipelagi</name>
    <dbReference type="NCBI Taxonomy" id="2726988"/>
    <lineage>
        <taxon>Bacteria</taxon>
        <taxon>Pseudomonadati</taxon>
        <taxon>Pseudomonadota</taxon>
        <taxon>Gammaproteobacteria</taxon>
        <taxon>Alteromonadales</taxon>
        <taxon>Pseudoalteromonadaceae</taxon>
        <taxon>Pseudoalteromonas</taxon>
    </lineage>
</organism>
<dbReference type="PRINTS" id="PR00039">
    <property type="entry name" value="HTHLYSR"/>
</dbReference>
<sequence length="300" mass="33329">MDHKQLGYFLTLAETLHFARASEQCHVSAPTLSRQIKQLEQELGTELFVRDNRSVKLTAHGKAFVDYAQATLAKWRQFKSQCQDSDGPLTGELSMYCSVTATYSFTYDLFAVFRKQYPAIELNLNTGDPAFSIQHVHTGKEDVAVAVKPENLPQGLAYLPLGQSELAIIAPVMDCPLTDLINKHHQDSHLWEKLPFIMPEHGVLKERIDDFCVAQSLTPKVYAHVSGHEAMVALASLGFGVACVPQIVLDQSPFVNQVQHLDTNNLQGLEAIEIGLICKQKRLQDPVVSALWQCATALFA</sequence>
<dbReference type="SUPFAM" id="SSF53850">
    <property type="entry name" value="Periplasmic binding protein-like II"/>
    <property type="match status" value="1"/>
</dbReference>
<evidence type="ECO:0000256" key="1">
    <source>
        <dbReference type="ARBA" id="ARBA00009437"/>
    </source>
</evidence>
<evidence type="ECO:0000259" key="5">
    <source>
        <dbReference type="PROSITE" id="PS50931"/>
    </source>
</evidence>
<dbReference type="GO" id="GO:0003700">
    <property type="term" value="F:DNA-binding transcription factor activity"/>
    <property type="evidence" value="ECO:0007669"/>
    <property type="project" value="InterPro"/>
</dbReference>